<keyword evidence="19" id="KW-1185">Reference proteome</keyword>
<proteinExistence type="inferred from homology"/>
<dbReference type="Pfam" id="PF00328">
    <property type="entry name" value="His_Phos_2"/>
    <property type="match status" value="1"/>
</dbReference>
<evidence type="ECO:0000256" key="14">
    <source>
        <dbReference type="RuleBase" id="RU365032"/>
    </source>
</evidence>
<dbReference type="Gene3D" id="3.40.50.1240">
    <property type="entry name" value="Phosphoglycerate mutase-like"/>
    <property type="match status" value="1"/>
</dbReference>
<evidence type="ECO:0000256" key="1">
    <source>
        <dbReference type="ARBA" id="ARBA00004245"/>
    </source>
</evidence>
<dbReference type="FunFam" id="3.30.470.20:FF:000036">
    <property type="entry name" value="Inositol hexakisphosphate and diphosphoinositol-pentakisphosphate kinase"/>
    <property type="match status" value="1"/>
</dbReference>
<dbReference type="SUPFAM" id="SSF53254">
    <property type="entry name" value="Phosphoglycerate mutase-like"/>
    <property type="match status" value="1"/>
</dbReference>
<dbReference type="Gene3D" id="3.40.50.11950">
    <property type="match status" value="1"/>
</dbReference>
<dbReference type="FunFam" id="3.40.50.11950:FF:000002">
    <property type="entry name" value="Inositol hexakisphosphate and diphosphoinositol-pentakisphosphate kinase"/>
    <property type="match status" value="1"/>
</dbReference>
<sequence>MSKKTKEQTENNNSVNNNANDNTNNSNKNNETSGADNSSSTKRSADSSSASSPQPPPAKRLRKDSSAGITIGAELYSGAAAGPPESKWIVGVACMDIKARSKPMRNILTALIRNHGVRVVVFGDKVLLDESINSWPTCHFLISFFSTGFPLDKAIAYVNLRQPFCINNLLMQKVLMDRRLVLGILDYIGVPTPNRLVSNAPAEVEAAAALLVTPDIVDHIRSNVGLDLQSTSGENESLFSAGTVVQMDNNTIRLGEKVLVKPFVEKPVSGEDHNIYIYYHSSEGGGVRKLFRKVGNKSSEFCPEIFTVRAITNPTCSYIYEQFMSVDNAEDVKVYTIGKDFAHAETRKSPVVDGVVRRNSDGKEVRYVTPLSPDEAEYSRRVCKAFGQTVCGFDLLRADGTSYVIDVNGWSFVKGNMEYYERCSRMLNDLFEVVGENVVKRKQLVCSGNSSSGIIGSSGDGGVVKNGLRLAMNGCLGGFGTPGQAAASECVENHWRLKAFISVLRHGDRTPKQKAKFNFKSKPFMDLLNGLEEEVVLKTEEQLRIVSAACNLAIEQESENQTSLTSLRTILDFKSSLPGTKVQIKPSYSKADKAVLEKAQLIVKWGGEFTHGGKNQSKDMGENLRNDLRIINPAVLDDVKIYSSSERRVTATAEVCAKALLDTDLLPDDLIKINKEMLDDSNAAKEQIEQIKNRLQEILNPHAPTKIPDHYLPENIKDPEAYLHELMELMKKVRTVMRASLKSGGQFLELKDKWCCFESPLLFEERWERIFKEFCDVERSVFEPSKISELYDSLKYDLLHNREFLDHDKEDLLRLMYNHAKTLFDFIGPQEYGIEPSEKLEIGKLCSQSLLKQLVSDLHEAKNLTQINFELYERSNPKNNNSGNDDDCEMDENNSGREYSLRIGFSPGAHDPNLMDMHFDDKHSLTVSPRRWISDHISLDEALTYLGPQSDATSVPTVILGMKKTG</sequence>
<dbReference type="GO" id="GO:0052843">
    <property type="term" value="F:inositol-1-diphosphate-2,3,4,5,6-pentakisphosphate diphosphatase activity"/>
    <property type="evidence" value="ECO:0007669"/>
    <property type="project" value="UniProtKB-ARBA"/>
</dbReference>
<dbReference type="AlphaFoldDB" id="A0AAD5SVI7"/>
<keyword evidence="5" id="KW-0597">Phosphoprotein</keyword>
<dbReference type="InterPro" id="IPR000560">
    <property type="entry name" value="His_Pase_clade-2"/>
</dbReference>
<evidence type="ECO:0000256" key="13">
    <source>
        <dbReference type="ARBA" id="ARBA00071668"/>
    </source>
</evidence>
<dbReference type="PANTHER" id="PTHR12750:SF9">
    <property type="entry name" value="INOSITOL HEXAKISPHOSPHATE AND DIPHOSPHOINOSITOL-PENTAKISPHOSPHATE KINASE"/>
    <property type="match status" value="1"/>
</dbReference>
<dbReference type="Gene3D" id="3.30.470.20">
    <property type="entry name" value="ATP-grasp fold, B domain"/>
    <property type="match status" value="1"/>
</dbReference>
<organism evidence="18 19">
    <name type="scientific">Physocladia obscura</name>
    <dbReference type="NCBI Taxonomy" id="109957"/>
    <lineage>
        <taxon>Eukaryota</taxon>
        <taxon>Fungi</taxon>
        <taxon>Fungi incertae sedis</taxon>
        <taxon>Chytridiomycota</taxon>
        <taxon>Chytridiomycota incertae sedis</taxon>
        <taxon>Chytridiomycetes</taxon>
        <taxon>Chytridiales</taxon>
        <taxon>Chytriomycetaceae</taxon>
        <taxon>Physocladia</taxon>
    </lineage>
</organism>
<reference evidence="18" key="1">
    <citation type="submission" date="2020-05" db="EMBL/GenBank/DDBJ databases">
        <title>Phylogenomic resolution of chytrid fungi.</title>
        <authorList>
            <person name="Stajich J.E."/>
            <person name="Amses K."/>
            <person name="Simmons R."/>
            <person name="Seto K."/>
            <person name="Myers J."/>
            <person name="Bonds A."/>
            <person name="Quandt C.A."/>
            <person name="Barry K."/>
            <person name="Liu P."/>
            <person name="Grigoriev I."/>
            <person name="Longcore J.E."/>
            <person name="James T.Y."/>
        </authorList>
    </citation>
    <scope>NUCLEOTIDE SEQUENCE</scope>
    <source>
        <strain evidence="18">JEL0513</strain>
    </source>
</reference>
<dbReference type="InterPro" id="IPR040557">
    <property type="entry name" value="VIP1_N"/>
</dbReference>
<evidence type="ECO:0000256" key="3">
    <source>
        <dbReference type="ARBA" id="ARBA00012893"/>
    </source>
</evidence>
<evidence type="ECO:0000313" key="19">
    <source>
        <dbReference type="Proteomes" id="UP001211907"/>
    </source>
</evidence>
<dbReference type="Pfam" id="PF18086">
    <property type="entry name" value="PPIP5K2_N"/>
    <property type="match status" value="1"/>
</dbReference>
<dbReference type="GO" id="GO:0033857">
    <property type="term" value="F:5-diphosphoinositol pentakisphosphate 1-kinase activity"/>
    <property type="evidence" value="ECO:0007669"/>
    <property type="project" value="TreeGrafter"/>
</dbReference>
<evidence type="ECO:0000256" key="9">
    <source>
        <dbReference type="ARBA" id="ARBA00022840"/>
    </source>
</evidence>
<evidence type="ECO:0000256" key="10">
    <source>
        <dbReference type="ARBA" id="ARBA00023212"/>
    </source>
</evidence>
<dbReference type="GO" id="GO:0005829">
    <property type="term" value="C:cytosol"/>
    <property type="evidence" value="ECO:0007669"/>
    <property type="project" value="TreeGrafter"/>
</dbReference>
<feature type="region of interest" description="Disordered" evidence="15">
    <location>
        <begin position="874"/>
        <end position="893"/>
    </location>
</feature>
<dbReference type="GO" id="GO:0005524">
    <property type="term" value="F:ATP binding"/>
    <property type="evidence" value="ECO:0007669"/>
    <property type="project" value="UniProtKB-KW"/>
</dbReference>
<keyword evidence="4 14" id="KW-0963">Cytoplasm</keyword>
<name>A0AAD5SVI7_9FUNG</name>
<evidence type="ECO:0000256" key="12">
    <source>
        <dbReference type="ARBA" id="ARBA00034629"/>
    </source>
</evidence>
<evidence type="ECO:0000256" key="2">
    <source>
        <dbReference type="ARBA" id="ARBA00005609"/>
    </source>
</evidence>
<evidence type="ECO:0000259" key="16">
    <source>
        <dbReference type="Pfam" id="PF08443"/>
    </source>
</evidence>
<comment type="catalytic activity">
    <reaction evidence="12">
        <text>1D-myo-inositol hexakisphosphate + ATP = 1-diphospho-1D-myo-inositol 2,3,4,5,6-pentakisphosphate + ADP</text>
        <dbReference type="Rhea" id="RHEA:37459"/>
        <dbReference type="ChEBI" id="CHEBI:30616"/>
        <dbReference type="ChEBI" id="CHEBI:58130"/>
        <dbReference type="ChEBI" id="CHEBI:74946"/>
        <dbReference type="ChEBI" id="CHEBI:456216"/>
        <dbReference type="EC" id="2.7.4.24"/>
    </reaction>
    <physiologicalReaction direction="left-to-right" evidence="12">
        <dbReference type="Rhea" id="RHEA:37460"/>
    </physiologicalReaction>
</comment>
<dbReference type="GO" id="GO:0005856">
    <property type="term" value="C:cytoskeleton"/>
    <property type="evidence" value="ECO:0007669"/>
    <property type="project" value="UniProtKB-SubCell"/>
</dbReference>
<keyword evidence="10" id="KW-0206">Cytoskeleton</keyword>
<dbReference type="Pfam" id="PF08443">
    <property type="entry name" value="RimK"/>
    <property type="match status" value="1"/>
</dbReference>
<accession>A0AAD5SVI7</accession>
<dbReference type="InterPro" id="IPR029033">
    <property type="entry name" value="His_PPase_superfam"/>
</dbReference>
<keyword evidence="8 14" id="KW-0418">Kinase</keyword>
<evidence type="ECO:0000256" key="8">
    <source>
        <dbReference type="ARBA" id="ARBA00022777"/>
    </source>
</evidence>
<keyword evidence="7 14" id="KW-0547">Nucleotide-binding</keyword>
<evidence type="ECO:0000256" key="7">
    <source>
        <dbReference type="ARBA" id="ARBA00022741"/>
    </source>
</evidence>
<evidence type="ECO:0000256" key="4">
    <source>
        <dbReference type="ARBA" id="ARBA00022490"/>
    </source>
</evidence>
<dbReference type="Proteomes" id="UP001211907">
    <property type="component" value="Unassembled WGS sequence"/>
</dbReference>
<comment type="caution">
    <text evidence="18">The sequence shown here is derived from an EMBL/GenBank/DDBJ whole genome shotgun (WGS) entry which is preliminary data.</text>
</comment>
<evidence type="ECO:0000256" key="5">
    <source>
        <dbReference type="ARBA" id="ARBA00022553"/>
    </source>
</evidence>
<evidence type="ECO:0000256" key="6">
    <source>
        <dbReference type="ARBA" id="ARBA00022679"/>
    </source>
</evidence>
<dbReference type="GO" id="GO:0032958">
    <property type="term" value="P:inositol phosphate biosynthetic process"/>
    <property type="evidence" value="ECO:0007669"/>
    <property type="project" value="UniProtKB-ARBA"/>
</dbReference>
<evidence type="ECO:0000256" key="15">
    <source>
        <dbReference type="SAM" id="MobiDB-lite"/>
    </source>
</evidence>
<feature type="compositionally biased region" description="Low complexity" evidence="15">
    <location>
        <begin position="10"/>
        <end position="52"/>
    </location>
</feature>
<dbReference type="EMBL" id="JADGJH010001896">
    <property type="protein sequence ID" value="KAJ3107695.1"/>
    <property type="molecule type" value="Genomic_DNA"/>
</dbReference>
<dbReference type="SUPFAM" id="SSF56059">
    <property type="entry name" value="Glutathione synthetase ATP-binding domain-like"/>
    <property type="match status" value="1"/>
</dbReference>
<gene>
    <name evidence="18" type="ORF">HK100_003533</name>
</gene>
<evidence type="ECO:0000313" key="18">
    <source>
        <dbReference type="EMBL" id="KAJ3107695.1"/>
    </source>
</evidence>
<protein>
    <recommendedName>
        <fullName evidence="13 14">Inositol hexakisphosphate and diphosphoinositol-pentakisphosphate kinase</fullName>
        <ecNumber evidence="3 14">2.7.4.24</ecNumber>
    </recommendedName>
</protein>
<dbReference type="InterPro" id="IPR037446">
    <property type="entry name" value="His_Pase_VIP1"/>
</dbReference>
<evidence type="ECO:0000259" key="17">
    <source>
        <dbReference type="Pfam" id="PF18086"/>
    </source>
</evidence>
<feature type="region of interest" description="Disordered" evidence="15">
    <location>
        <begin position="1"/>
        <end position="64"/>
    </location>
</feature>
<feature type="domain" description="VIP1 N-terminal" evidence="17">
    <location>
        <begin position="89"/>
        <end position="177"/>
    </location>
</feature>
<dbReference type="GO" id="GO:0052723">
    <property type="term" value="F:inositol hexakisphosphate 1-kinase activity"/>
    <property type="evidence" value="ECO:0007669"/>
    <property type="project" value="UniProtKB-ARBA"/>
</dbReference>
<comment type="subcellular location">
    <subcellularLocation>
        <location evidence="1 14">Cytoplasm</location>
        <location evidence="1 14">Cytoskeleton</location>
    </subcellularLocation>
</comment>
<keyword evidence="9 14" id="KW-0067">ATP-binding</keyword>
<dbReference type="PANTHER" id="PTHR12750">
    <property type="entry name" value="DIPHOSPHOINOSITOL PENTAKISPHOSPHATE KINASE"/>
    <property type="match status" value="1"/>
</dbReference>
<comment type="function">
    <text evidence="14">Bifunctional inositol kinase that acts in concert with the IP6K kinases to synthesize the diphosphate group-containing inositol pyrophosphates diphosphoinositol pentakisphosphate, PP-InsP5, and bis-diphosphoinositol tetrakisphosphate, (PP)2-InsP4. PP-InsP5 and (PP)2-InsP4, also respectively called InsP7 and InsP8, may regulate a variety of cellular processes, including apoptosis, vesicle trafficking, cytoskeletal dynamics, and exocytosis. Phosphorylates inositol hexakisphosphate (InsP6).</text>
</comment>
<comment type="catalytic activity">
    <reaction evidence="11">
        <text>5-diphospho-1D-myo-inositol 1,2,3,4,6-pentakisphosphate + ATP + H(+) = 1,5-bis(diphospho)-1D-myo-inositol 2,3,4,6-tetrakisphosphate + ADP</text>
        <dbReference type="Rhea" id="RHEA:10276"/>
        <dbReference type="ChEBI" id="CHEBI:15378"/>
        <dbReference type="ChEBI" id="CHEBI:30616"/>
        <dbReference type="ChEBI" id="CHEBI:58628"/>
        <dbReference type="ChEBI" id="CHEBI:77983"/>
        <dbReference type="ChEBI" id="CHEBI:456216"/>
        <dbReference type="EC" id="2.7.4.24"/>
    </reaction>
    <physiologicalReaction direction="left-to-right" evidence="11">
        <dbReference type="Rhea" id="RHEA:10277"/>
    </physiologicalReaction>
</comment>
<feature type="domain" description="ATP-grasp fold RimK-type" evidence="16">
    <location>
        <begin position="317"/>
        <end position="410"/>
    </location>
</feature>
<dbReference type="EC" id="2.7.4.24" evidence="3 14"/>
<evidence type="ECO:0000256" key="11">
    <source>
        <dbReference type="ARBA" id="ARBA00033696"/>
    </source>
</evidence>
<comment type="similarity">
    <text evidence="2 14">Belongs to the histidine acid phosphatase family. VIP1 subfamily.</text>
</comment>
<dbReference type="GO" id="GO:0006020">
    <property type="term" value="P:inositol metabolic process"/>
    <property type="evidence" value="ECO:0007669"/>
    <property type="project" value="TreeGrafter"/>
</dbReference>
<keyword evidence="6 14" id="KW-0808">Transferase</keyword>
<dbReference type="InterPro" id="IPR013651">
    <property type="entry name" value="ATP-grasp_RimK-type"/>
</dbReference>